<reference evidence="1 2" key="1">
    <citation type="journal article" date="2014" name="PLoS ONE">
        <title>Global Analysis of Gene Expression Profiles in Physic Nut (Jatropha curcas L.) Seedlings Exposed to Salt Stress.</title>
        <authorList>
            <person name="Zhang L."/>
            <person name="Zhang C."/>
            <person name="Wu P."/>
            <person name="Chen Y."/>
            <person name="Li M."/>
            <person name="Jiang H."/>
            <person name="Wu G."/>
        </authorList>
    </citation>
    <scope>NUCLEOTIDE SEQUENCE [LARGE SCALE GENOMIC DNA]</scope>
    <source>
        <strain evidence="2">cv. GZQX0401</strain>
        <tissue evidence="1">Young leaves</tissue>
    </source>
</reference>
<keyword evidence="2" id="KW-1185">Reference proteome</keyword>
<name>A0A067L9F4_JATCU</name>
<evidence type="ECO:0000313" key="2">
    <source>
        <dbReference type="Proteomes" id="UP000027138"/>
    </source>
</evidence>
<organism evidence="1 2">
    <name type="scientific">Jatropha curcas</name>
    <name type="common">Barbados nut</name>
    <dbReference type="NCBI Taxonomy" id="180498"/>
    <lineage>
        <taxon>Eukaryota</taxon>
        <taxon>Viridiplantae</taxon>
        <taxon>Streptophyta</taxon>
        <taxon>Embryophyta</taxon>
        <taxon>Tracheophyta</taxon>
        <taxon>Spermatophyta</taxon>
        <taxon>Magnoliopsida</taxon>
        <taxon>eudicotyledons</taxon>
        <taxon>Gunneridae</taxon>
        <taxon>Pentapetalae</taxon>
        <taxon>rosids</taxon>
        <taxon>fabids</taxon>
        <taxon>Malpighiales</taxon>
        <taxon>Euphorbiaceae</taxon>
        <taxon>Crotonoideae</taxon>
        <taxon>Jatropheae</taxon>
        <taxon>Jatropha</taxon>
    </lineage>
</organism>
<gene>
    <name evidence="1" type="ORF">JCGZ_20868</name>
</gene>
<protein>
    <submittedName>
        <fullName evidence="1">Uncharacterized protein</fullName>
    </submittedName>
</protein>
<dbReference type="AlphaFoldDB" id="A0A067L9F4"/>
<proteinExistence type="predicted"/>
<dbReference type="OrthoDB" id="850411at2759"/>
<evidence type="ECO:0000313" key="1">
    <source>
        <dbReference type="EMBL" id="KDP43858.1"/>
    </source>
</evidence>
<dbReference type="EMBL" id="KK914257">
    <property type="protein sequence ID" value="KDP43858.1"/>
    <property type="molecule type" value="Genomic_DNA"/>
</dbReference>
<sequence>MKSTQICPSIVYNWPEMSPSRPFHQLSEGHWEDNYGNGYGHSRNYWQARRAFLSSYHFQEKNGIKEKLKKRVKEINEVAIGVALNVRREISERRLGIRVFRFTFALPSFVLVSIRCFTPWVSKRELMCSE</sequence>
<accession>A0A067L9F4</accession>
<dbReference type="Proteomes" id="UP000027138">
    <property type="component" value="Unassembled WGS sequence"/>
</dbReference>